<dbReference type="Proteomes" id="UP001304467">
    <property type="component" value="Unassembled WGS sequence"/>
</dbReference>
<organism evidence="1 2">
    <name type="scientific">Burkholderia anthinoferrum</name>
    <dbReference type="NCBI Taxonomy" id="3090833"/>
    <lineage>
        <taxon>Bacteria</taxon>
        <taxon>Pseudomonadati</taxon>
        <taxon>Pseudomonadota</taxon>
        <taxon>Betaproteobacteria</taxon>
        <taxon>Burkholderiales</taxon>
        <taxon>Burkholderiaceae</taxon>
        <taxon>Burkholderia</taxon>
    </lineage>
</organism>
<accession>A0ABU5WSC0</accession>
<reference evidence="1 2" key="1">
    <citation type="journal article" date="2023" name="Front. Microbiol.">
        <title>Genomic analyses of Burkholderia respiratory isolates indicates two evolutionarily distinct B. anthina clades.</title>
        <authorList>
            <person name="Pham A."/>
            <person name="Volmer J.G."/>
            <person name="Chambers D.C."/>
            <person name="Smith D.J."/>
            <person name="Reid D.W."/>
            <person name="Burr L."/>
            <person name="Wells T.J."/>
        </authorList>
    </citation>
    <scope>NUCLEOTIDE SEQUENCE [LARGE SCALE GENOMIC DNA]</scope>
    <source>
        <strain evidence="1 2">BCCIQ07A</strain>
    </source>
</reference>
<name>A0ABU5WSC0_9BURK</name>
<dbReference type="RefSeq" id="WP_089464905.1">
    <property type="nucleotide sequence ID" value="NZ_JAWRKY010000022.1"/>
</dbReference>
<evidence type="ECO:0000313" key="1">
    <source>
        <dbReference type="EMBL" id="MEB2581834.1"/>
    </source>
</evidence>
<gene>
    <name evidence="1" type="ORF">SB593_23085</name>
</gene>
<comment type="caution">
    <text evidence="1">The sequence shown here is derived from an EMBL/GenBank/DDBJ whole genome shotgun (WGS) entry which is preliminary data.</text>
</comment>
<proteinExistence type="predicted"/>
<keyword evidence="2" id="KW-1185">Reference proteome</keyword>
<evidence type="ECO:0008006" key="3">
    <source>
        <dbReference type="Google" id="ProtNLM"/>
    </source>
</evidence>
<protein>
    <recommendedName>
        <fullName evidence="3">HEPN AbiU2-like domain-containing protein</fullName>
    </recommendedName>
</protein>
<evidence type="ECO:0000313" key="2">
    <source>
        <dbReference type="Proteomes" id="UP001304467"/>
    </source>
</evidence>
<sequence>MANDGVRIVIEGGIDSYLAAADETTAELLTSKEPLVAALREYDTYFREGLWRQYQPPAVPLVLCMNAYQLFLAGSRMALSGHCAAVFPLLRTALESAAYASLMTHKPDLQEIWTRRHQGEADKKACRKAFTFEKAIGLLKHRAPDIHALAALIYEGAIDYGAHPNIKGVFGHVSIEDQDADFVSVSHTSLYGATHIETIRGLCACLDFGLAIISIIALSSPEISGALLADLSHLNEAKNAATKRYEREVDAVAEGYV</sequence>
<dbReference type="EMBL" id="JAWRLE010000041">
    <property type="protein sequence ID" value="MEB2581834.1"/>
    <property type="molecule type" value="Genomic_DNA"/>
</dbReference>